<dbReference type="OrthoDB" id="9761532at2"/>
<feature type="domain" description="Peptidase M20 dimerisation" evidence="4">
    <location>
        <begin position="213"/>
        <end position="353"/>
    </location>
</feature>
<dbReference type="GO" id="GO:0046872">
    <property type="term" value="F:metal ion binding"/>
    <property type="evidence" value="ECO:0007669"/>
    <property type="project" value="UniProtKB-KW"/>
</dbReference>
<dbReference type="Gene3D" id="3.40.630.10">
    <property type="entry name" value="Zn peptidases"/>
    <property type="match status" value="1"/>
</dbReference>
<name>A0A2I1I3K3_9ACTO</name>
<dbReference type="Pfam" id="PF07687">
    <property type="entry name" value="M20_dimer"/>
    <property type="match status" value="1"/>
</dbReference>
<dbReference type="Proteomes" id="UP000234545">
    <property type="component" value="Unassembled WGS sequence"/>
</dbReference>
<evidence type="ECO:0000313" key="6">
    <source>
        <dbReference type="Proteomes" id="UP000234545"/>
    </source>
</evidence>
<dbReference type="InterPro" id="IPR051458">
    <property type="entry name" value="Cyt/Met_Dipeptidase"/>
</dbReference>
<dbReference type="EMBL" id="PKKJ01000017">
    <property type="protein sequence ID" value="PKY65689.1"/>
    <property type="molecule type" value="Genomic_DNA"/>
</dbReference>
<evidence type="ECO:0000256" key="2">
    <source>
        <dbReference type="ARBA" id="ARBA00022723"/>
    </source>
</evidence>
<dbReference type="SUPFAM" id="SSF53187">
    <property type="entry name" value="Zn-dependent exopeptidases"/>
    <property type="match status" value="1"/>
</dbReference>
<dbReference type="GO" id="GO:0008233">
    <property type="term" value="F:peptidase activity"/>
    <property type="evidence" value="ECO:0007669"/>
    <property type="project" value="UniProtKB-KW"/>
</dbReference>
<organism evidence="5 6">
    <name type="scientific">Schaalia turicensis</name>
    <dbReference type="NCBI Taxonomy" id="131111"/>
    <lineage>
        <taxon>Bacteria</taxon>
        <taxon>Bacillati</taxon>
        <taxon>Actinomycetota</taxon>
        <taxon>Actinomycetes</taxon>
        <taxon>Actinomycetales</taxon>
        <taxon>Actinomycetaceae</taxon>
        <taxon>Schaalia</taxon>
    </lineage>
</organism>
<evidence type="ECO:0000256" key="1">
    <source>
        <dbReference type="ARBA" id="ARBA00022670"/>
    </source>
</evidence>
<dbReference type="NCBIfam" id="NF005914">
    <property type="entry name" value="PRK07907.1"/>
    <property type="match status" value="1"/>
</dbReference>
<proteinExistence type="predicted"/>
<sequence>MSETSALAPSRDELNSLLDSSFDSFLDELKTLVAIPSVSSDPAHQEDLARSAAHVCERFASLGFDAEVLRVTTPEGVEGKPAIVATSPKVEGAPTVLLYAHHDVQPTGDVSRWASDPFVAEVRGDRIYGRGTSDDGAGVIVHFGAMSLLKDRLPVNVVVFIEGEEEIGSPSFTTFLETHKDKLKADVIVVADSDNWKVGEPAVTSTLRGNSVCTVDLTVADHAVHSGMFGGPMLDSVTCAAMLISSLYDEKGDLVVEGLGGSDKADVDWPEDEFRAAAGLLDGVQLAGSGDLAARVWTKPSVSVIGFDARPVSNSSNTIAPHTRFRLSMRVVPGKDPVEAMDRLIEHLESHAPFGAHLEITRNEAGNGYQADMDSPVTKLLHEALSDAWGVKSVNIGVGGSIPFITDFQRLFPHAQVVVTGVEDPLTNAHSEDESQSIPDLRAAILAEALLLTRLPQL</sequence>
<dbReference type="RefSeq" id="WP_101628674.1">
    <property type="nucleotide sequence ID" value="NZ_PKKJ01000017.1"/>
</dbReference>
<accession>A0A2I1I3K3</accession>
<evidence type="ECO:0000259" key="4">
    <source>
        <dbReference type="Pfam" id="PF07687"/>
    </source>
</evidence>
<comment type="caution">
    <text evidence="5">The sequence shown here is derived from an EMBL/GenBank/DDBJ whole genome shotgun (WGS) entry which is preliminary data.</text>
</comment>
<keyword evidence="3" id="KW-0378">Hydrolase</keyword>
<reference evidence="5 6" key="1">
    <citation type="submission" date="2017-12" db="EMBL/GenBank/DDBJ databases">
        <title>Phylogenetic diversity of female urinary microbiome.</title>
        <authorList>
            <person name="Thomas-White K."/>
            <person name="Wolfe A.J."/>
        </authorList>
    </citation>
    <scope>NUCLEOTIDE SEQUENCE [LARGE SCALE GENOMIC DNA]</scope>
    <source>
        <strain evidence="5 6">UMB0250</strain>
    </source>
</reference>
<keyword evidence="1" id="KW-0645">Protease</keyword>
<dbReference type="Gene3D" id="3.30.70.360">
    <property type="match status" value="1"/>
</dbReference>
<dbReference type="Pfam" id="PF01546">
    <property type="entry name" value="Peptidase_M20"/>
    <property type="match status" value="1"/>
</dbReference>
<dbReference type="GO" id="GO:0006508">
    <property type="term" value="P:proteolysis"/>
    <property type="evidence" value="ECO:0007669"/>
    <property type="project" value="UniProtKB-KW"/>
</dbReference>
<evidence type="ECO:0000256" key="3">
    <source>
        <dbReference type="ARBA" id="ARBA00022801"/>
    </source>
</evidence>
<dbReference type="AlphaFoldDB" id="A0A2I1I3K3"/>
<gene>
    <name evidence="5" type="ORF">CYJ25_08255</name>
</gene>
<protein>
    <submittedName>
        <fullName evidence="5">Dipeptidase</fullName>
    </submittedName>
</protein>
<evidence type="ECO:0000313" key="5">
    <source>
        <dbReference type="EMBL" id="PKY65689.1"/>
    </source>
</evidence>
<keyword evidence="2" id="KW-0479">Metal-binding</keyword>
<dbReference type="InterPro" id="IPR011650">
    <property type="entry name" value="Peptidase_M20_dimer"/>
</dbReference>
<dbReference type="PANTHER" id="PTHR43270:SF12">
    <property type="entry name" value="SUCCINYL-DIAMINOPIMELATE DESUCCINYLASE"/>
    <property type="match status" value="1"/>
</dbReference>
<dbReference type="PANTHER" id="PTHR43270">
    <property type="entry name" value="BETA-ALA-HIS DIPEPTIDASE"/>
    <property type="match status" value="1"/>
</dbReference>
<dbReference type="InterPro" id="IPR002933">
    <property type="entry name" value="Peptidase_M20"/>
</dbReference>